<dbReference type="EMBL" id="CP021404">
    <property type="protein sequence ID" value="ATI43416.1"/>
    <property type="molecule type" value="Genomic_DNA"/>
</dbReference>
<dbReference type="InterPro" id="IPR014756">
    <property type="entry name" value="Ig_E-set"/>
</dbReference>
<dbReference type="UniPathway" id="UPA00637"/>
<dbReference type="GO" id="GO:0051274">
    <property type="term" value="P:beta-glucan biosynthetic process"/>
    <property type="evidence" value="ECO:0007669"/>
    <property type="project" value="TreeGrafter"/>
</dbReference>
<dbReference type="SUPFAM" id="SSF74650">
    <property type="entry name" value="Galactose mutarotase-like"/>
    <property type="match status" value="1"/>
</dbReference>
<dbReference type="PANTHER" id="PTHR30504:SF3">
    <property type="entry name" value="GLUCANS BIOSYNTHESIS PROTEIN D"/>
    <property type="match status" value="1"/>
</dbReference>
<dbReference type="InterPro" id="IPR013783">
    <property type="entry name" value="Ig-like_fold"/>
</dbReference>
<evidence type="ECO:0000313" key="7">
    <source>
        <dbReference type="EMBL" id="ATI43416.1"/>
    </source>
</evidence>
<keyword evidence="8" id="KW-1185">Reference proteome</keyword>
<keyword evidence="5" id="KW-0574">Periplasm</keyword>
<evidence type="ECO:0000313" key="8">
    <source>
        <dbReference type="Proteomes" id="UP000219050"/>
    </source>
</evidence>
<dbReference type="Gene3D" id="2.60.40.10">
    <property type="entry name" value="Immunoglobulins"/>
    <property type="match status" value="1"/>
</dbReference>
<dbReference type="Pfam" id="PF04349">
    <property type="entry name" value="MdoG"/>
    <property type="match status" value="1"/>
</dbReference>
<dbReference type="GO" id="GO:0003824">
    <property type="term" value="F:catalytic activity"/>
    <property type="evidence" value="ECO:0007669"/>
    <property type="project" value="InterPro"/>
</dbReference>
<evidence type="ECO:0000256" key="1">
    <source>
        <dbReference type="ARBA" id="ARBA00004418"/>
    </source>
</evidence>
<dbReference type="InterPro" id="IPR014438">
    <property type="entry name" value="Glucan_biosyn_MdoG/MdoD"/>
</dbReference>
<evidence type="ECO:0000256" key="4">
    <source>
        <dbReference type="ARBA" id="ARBA00022729"/>
    </source>
</evidence>
<dbReference type="InterPro" id="IPR006311">
    <property type="entry name" value="TAT_signal"/>
</dbReference>
<dbReference type="PIRSF" id="PIRSF006281">
    <property type="entry name" value="MdoG"/>
    <property type="match status" value="1"/>
</dbReference>
<feature type="domain" description="Glucan biosynthesis periplasmic MdoG C-terminal" evidence="6">
    <location>
        <begin position="64"/>
        <end position="544"/>
    </location>
</feature>
<evidence type="ECO:0000256" key="5">
    <source>
        <dbReference type="ARBA" id="ARBA00022764"/>
    </source>
</evidence>
<dbReference type="AlphaFoldDB" id="A0A291M376"/>
<name>A0A291M376_9RHOB</name>
<dbReference type="GO" id="GO:0030288">
    <property type="term" value="C:outer membrane-bounded periplasmic space"/>
    <property type="evidence" value="ECO:0007669"/>
    <property type="project" value="TreeGrafter"/>
</dbReference>
<accession>A0A291M376</accession>
<dbReference type="PROSITE" id="PS51318">
    <property type="entry name" value="TAT"/>
    <property type="match status" value="1"/>
</dbReference>
<sequence length="548" mass="59759">MTAPARARHRGVSRRAVLAGLGGLVGLAGLPGGARAQDGAVARIAPTDGVVEELPSDVTSDQLFDWLTTQAETRATRAYQPPHRGTGFAKALDFDDYRMIQFDADHARWAGSDALFRLHAYHLGWLFEEPVAIYELADGQVSPMRFGPDDFRYHGDAREKVGAVESFPGVAGFRLNYPLNAADRMDELIAFQGASYFRALGRGSTYGISARGLAVNTAGPNGEEFPVFTAFYVERPAPGARTVTVHATLDSRSVTGAYRFVIQPGNATRIDVTARLFFRADVERLGIAPLTSMYLFAEGNRAQFDDYRKQVHDSNGLSITRAGGDRLWRALNNPSRLATSFFAEPGLEGFGLYQRDRAFADYQDAEAHYQDRPSVEVTPTSDWGPGKVVLVEIPTDLEVNDNIVAFWTPDAAPRAGEARSYAYSLSWGDLPPNADGELAYVLETRTGPGGVSGVAEADRTSRGRKFVVDFEGGMLGSAAPEDEIEPVVSISRGKIEHIALSRIDGTQIWRLVIDAAPEGAAAMELVAHLTGYGRKLSETWLYQWMNKA</sequence>
<dbReference type="GO" id="GO:0030246">
    <property type="term" value="F:carbohydrate binding"/>
    <property type="evidence" value="ECO:0007669"/>
    <property type="project" value="InterPro"/>
</dbReference>
<dbReference type="SUPFAM" id="SSF81296">
    <property type="entry name" value="E set domains"/>
    <property type="match status" value="1"/>
</dbReference>
<dbReference type="InterPro" id="IPR014718">
    <property type="entry name" value="GH-type_carb-bd"/>
</dbReference>
<comment type="pathway">
    <text evidence="2">Glycan metabolism; osmoregulated periplasmic glucan (OPG) biosynthesis.</text>
</comment>
<evidence type="ECO:0000259" key="6">
    <source>
        <dbReference type="Pfam" id="PF04349"/>
    </source>
</evidence>
<evidence type="ECO:0000256" key="3">
    <source>
        <dbReference type="ARBA" id="ARBA00009284"/>
    </source>
</evidence>
<evidence type="ECO:0000256" key="2">
    <source>
        <dbReference type="ARBA" id="ARBA00005001"/>
    </source>
</evidence>
<comment type="subcellular location">
    <subcellularLocation>
        <location evidence="1">Periplasm</location>
    </subcellularLocation>
</comment>
<keyword evidence="4" id="KW-0732">Signal</keyword>
<dbReference type="InterPro" id="IPR007444">
    <property type="entry name" value="Glucan_biosyn_MdoG_C"/>
</dbReference>
<comment type="similarity">
    <text evidence="3">Belongs to the OpgD/OpgG family.</text>
</comment>
<proteinExistence type="inferred from homology"/>
<dbReference type="PANTHER" id="PTHR30504">
    <property type="entry name" value="GLUCANS BIOSYNTHESIS PROTEIN"/>
    <property type="match status" value="1"/>
</dbReference>
<protein>
    <submittedName>
        <fullName evidence="7">Glucan biosynthesis protein D</fullName>
    </submittedName>
</protein>
<gene>
    <name evidence="7" type="ORF">CBW24_10765</name>
</gene>
<dbReference type="InterPro" id="IPR011013">
    <property type="entry name" value="Gal_mutarotase_sf_dom"/>
</dbReference>
<organism evidence="7 8">
    <name type="scientific">Pacificitalea manganoxidans</name>
    <dbReference type="NCBI Taxonomy" id="1411902"/>
    <lineage>
        <taxon>Bacteria</taxon>
        <taxon>Pseudomonadati</taxon>
        <taxon>Pseudomonadota</taxon>
        <taxon>Alphaproteobacteria</taxon>
        <taxon>Rhodobacterales</taxon>
        <taxon>Paracoccaceae</taxon>
        <taxon>Pacificitalea</taxon>
    </lineage>
</organism>
<dbReference type="Gene3D" id="2.70.98.10">
    <property type="match status" value="1"/>
</dbReference>
<dbReference type="Proteomes" id="UP000219050">
    <property type="component" value="Chromosome"/>
</dbReference>
<dbReference type="KEGG" id="cmag:CBW24_10765"/>
<reference evidence="7 8" key="1">
    <citation type="submission" date="2017-05" db="EMBL/GenBank/DDBJ databases">
        <title>Comparative genomic and metabolic analysis of manganese-oxidizing mechanisms in Celeribater manganoxidans DY25T: its adaption to the environment of polymetallic nodule.</title>
        <authorList>
            <person name="Wang X."/>
        </authorList>
    </citation>
    <scope>NUCLEOTIDE SEQUENCE [LARGE SCALE GENOMIC DNA]</scope>
    <source>
        <strain evidence="7 8">DY25</strain>
    </source>
</reference>